<reference evidence="2 3" key="1">
    <citation type="journal article" date="2019" name="Nat. Ecol. Evol.">
        <title>Megaphylogeny resolves global patterns of mushroom evolution.</title>
        <authorList>
            <person name="Varga T."/>
            <person name="Krizsan K."/>
            <person name="Foldi C."/>
            <person name="Dima B."/>
            <person name="Sanchez-Garcia M."/>
            <person name="Sanchez-Ramirez S."/>
            <person name="Szollosi G.J."/>
            <person name="Szarkandi J.G."/>
            <person name="Papp V."/>
            <person name="Albert L."/>
            <person name="Andreopoulos W."/>
            <person name="Angelini C."/>
            <person name="Antonin V."/>
            <person name="Barry K.W."/>
            <person name="Bougher N.L."/>
            <person name="Buchanan P."/>
            <person name="Buyck B."/>
            <person name="Bense V."/>
            <person name="Catcheside P."/>
            <person name="Chovatia M."/>
            <person name="Cooper J."/>
            <person name="Damon W."/>
            <person name="Desjardin D."/>
            <person name="Finy P."/>
            <person name="Geml J."/>
            <person name="Haridas S."/>
            <person name="Hughes K."/>
            <person name="Justo A."/>
            <person name="Karasinski D."/>
            <person name="Kautmanova I."/>
            <person name="Kiss B."/>
            <person name="Kocsube S."/>
            <person name="Kotiranta H."/>
            <person name="LaButti K.M."/>
            <person name="Lechner B.E."/>
            <person name="Liimatainen K."/>
            <person name="Lipzen A."/>
            <person name="Lukacs Z."/>
            <person name="Mihaltcheva S."/>
            <person name="Morgado L.N."/>
            <person name="Niskanen T."/>
            <person name="Noordeloos M.E."/>
            <person name="Ohm R.A."/>
            <person name="Ortiz-Santana B."/>
            <person name="Ovrebo C."/>
            <person name="Racz N."/>
            <person name="Riley R."/>
            <person name="Savchenko A."/>
            <person name="Shiryaev A."/>
            <person name="Soop K."/>
            <person name="Spirin V."/>
            <person name="Szebenyi C."/>
            <person name="Tomsovsky M."/>
            <person name="Tulloss R.E."/>
            <person name="Uehling J."/>
            <person name="Grigoriev I.V."/>
            <person name="Vagvolgyi C."/>
            <person name="Papp T."/>
            <person name="Martin F.M."/>
            <person name="Miettinen O."/>
            <person name="Hibbett D.S."/>
            <person name="Nagy L.G."/>
        </authorList>
    </citation>
    <scope>NUCLEOTIDE SEQUENCE [LARGE SCALE GENOMIC DNA]</scope>
    <source>
        <strain evidence="2 3">CBS 962.96</strain>
    </source>
</reference>
<name>A0A4V4HD70_DENBC</name>
<proteinExistence type="predicted"/>
<dbReference type="Proteomes" id="UP000297245">
    <property type="component" value="Unassembled WGS sequence"/>
</dbReference>
<evidence type="ECO:0000313" key="2">
    <source>
        <dbReference type="EMBL" id="THU86135.1"/>
    </source>
</evidence>
<accession>A0A4V4HD70</accession>
<dbReference type="EMBL" id="ML179511">
    <property type="protein sequence ID" value="THU86135.1"/>
    <property type="molecule type" value="Genomic_DNA"/>
</dbReference>
<dbReference type="AlphaFoldDB" id="A0A4V4HD70"/>
<gene>
    <name evidence="2" type="ORF">K435DRAFT_868595</name>
</gene>
<keyword evidence="3" id="KW-1185">Reference proteome</keyword>
<protein>
    <submittedName>
        <fullName evidence="2">Uncharacterized protein</fullName>
    </submittedName>
</protein>
<evidence type="ECO:0000256" key="1">
    <source>
        <dbReference type="SAM" id="MobiDB-lite"/>
    </source>
</evidence>
<organism evidence="2 3">
    <name type="scientific">Dendrothele bispora (strain CBS 962.96)</name>
    <dbReference type="NCBI Taxonomy" id="1314807"/>
    <lineage>
        <taxon>Eukaryota</taxon>
        <taxon>Fungi</taxon>
        <taxon>Dikarya</taxon>
        <taxon>Basidiomycota</taxon>
        <taxon>Agaricomycotina</taxon>
        <taxon>Agaricomycetes</taxon>
        <taxon>Agaricomycetidae</taxon>
        <taxon>Agaricales</taxon>
        <taxon>Agaricales incertae sedis</taxon>
        <taxon>Dendrothele</taxon>
    </lineage>
</organism>
<sequence>MSHFPRICEDDKPADKKSTCYVDKIYPKYILPVGDEIVTLDLLPGHTTYTTWSRIQPFHIPPLSLDVDNGLELNRSSSSTRLSLGNPILTPYPSESSTDSVDGPNDVNKSSSKLRKPLPPINRDQSLPAPYALVHENTGIANNTQSFQIFFNSKPFDDPSDWKEMTLDGVTLAMAGTVGSEGAIGTTIRLPTQPELSLSFRFTGNPPNLGIRVCWITEDRHRNILKKWEQNLGKAPSSLGSSDVLQWLYGEPSD</sequence>
<feature type="region of interest" description="Disordered" evidence="1">
    <location>
        <begin position="82"/>
        <end position="123"/>
    </location>
</feature>
<evidence type="ECO:0000313" key="3">
    <source>
        <dbReference type="Proteomes" id="UP000297245"/>
    </source>
</evidence>